<dbReference type="STRING" id="1157962.A0A250WYL8"/>
<evidence type="ECO:0000256" key="1">
    <source>
        <dbReference type="ARBA" id="ARBA00001946"/>
    </source>
</evidence>
<dbReference type="PANTHER" id="PTHR12153:SF15">
    <property type="entry name" value="PROTEIN ADENYLYLTRANSFERASE SELO, MITOCHONDRIAL"/>
    <property type="match status" value="1"/>
</dbReference>
<evidence type="ECO:0000256" key="9">
    <source>
        <dbReference type="ARBA" id="ARBA00031547"/>
    </source>
</evidence>
<keyword evidence="7" id="KW-0067">ATP-binding</keyword>
<evidence type="ECO:0000256" key="3">
    <source>
        <dbReference type="ARBA" id="ARBA00022679"/>
    </source>
</evidence>
<dbReference type="OrthoDB" id="10254721at2759"/>
<evidence type="ECO:0000313" key="11">
    <source>
        <dbReference type="Proteomes" id="UP000232323"/>
    </source>
</evidence>
<reference evidence="10 11" key="1">
    <citation type="submission" date="2017-08" db="EMBL/GenBank/DDBJ databases">
        <title>Acidophilic green algal genome provides insights into adaptation to an acidic environment.</title>
        <authorList>
            <person name="Hirooka S."/>
            <person name="Hirose Y."/>
            <person name="Kanesaki Y."/>
            <person name="Higuchi S."/>
            <person name="Fujiwara T."/>
            <person name="Onuma R."/>
            <person name="Era A."/>
            <person name="Ohbayashi R."/>
            <person name="Uzuka A."/>
            <person name="Nozaki H."/>
            <person name="Yoshikawa H."/>
            <person name="Miyagishima S.Y."/>
        </authorList>
    </citation>
    <scope>NUCLEOTIDE SEQUENCE [LARGE SCALE GENOMIC DNA]</scope>
    <source>
        <strain evidence="10 11">NIES-2499</strain>
    </source>
</reference>
<keyword evidence="8" id="KW-0460">Magnesium</keyword>
<organism evidence="10 11">
    <name type="scientific">Chlamydomonas eustigma</name>
    <dbReference type="NCBI Taxonomy" id="1157962"/>
    <lineage>
        <taxon>Eukaryota</taxon>
        <taxon>Viridiplantae</taxon>
        <taxon>Chlorophyta</taxon>
        <taxon>core chlorophytes</taxon>
        <taxon>Chlorophyceae</taxon>
        <taxon>CS clade</taxon>
        <taxon>Chlamydomonadales</taxon>
        <taxon>Chlamydomonadaceae</taxon>
        <taxon>Chlamydomonas</taxon>
    </lineage>
</organism>
<name>A0A250WYL8_9CHLO</name>
<dbReference type="InterPro" id="IPR003846">
    <property type="entry name" value="SelO"/>
</dbReference>
<comment type="caution">
    <text evidence="10">The sequence shown here is derived from an EMBL/GenBank/DDBJ whole genome shotgun (WGS) entry which is preliminary data.</text>
</comment>
<dbReference type="Pfam" id="PF02696">
    <property type="entry name" value="SelO"/>
    <property type="match status" value="1"/>
</dbReference>
<dbReference type="EMBL" id="BEGY01000014">
    <property type="protein sequence ID" value="GAX75938.1"/>
    <property type="molecule type" value="Genomic_DNA"/>
</dbReference>
<dbReference type="GO" id="GO:0016779">
    <property type="term" value="F:nucleotidyltransferase activity"/>
    <property type="evidence" value="ECO:0007669"/>
    <property type="project" value="UniProtKB-KW"/>
</dbReference>
<evidence type="ECO:0000256" key="6">
    <source>
        <dbReference type="ARBA" id="ARBA00022741"/>
    </source>
</evidence>
<dbReference type="HAMAP" id="MF_00692">
    <property type="entry name" value="SelO"/>
    <property type="match status" value="1"/>
</dbReference>
<evidence type="ECO:0000256" key="4">
    <source>
        <dbReference type="ARBA" id="ARBA00022695"/>
    </source>
</evidence>
<dbReference type="AlphaFoldDB" id="A0A250WYL8"/>
<dbReference type="GO" id="GO:0046872">
    <property type="term" value="F:metal ion binding"/>
    <property type="evidence" value="ECO:0007669"/>
    <property type="project" value="UniProtKB-KW"/>
</dbReference>
<evidence type="ECO:0000313" key="10">
    <source>
        <dbReference type="EMBL" id="GAX75938.1"/>
    </source>
</evidence>
<gene>
    <name evidence="10" type="ORF">CEUSTIGMA_g3381.t1</name>
</gene>
<dbReference type="PANTHER" id="PTHR12153">
    <property type="entry name" value="SELENOPROTEIN O"/>
    <property type="match status" value="1"/>
</dbReference>
<comment type="cofactor">
    <cofactor evidence="1">
        <name>Mg(2+)</name>
        <dbReference type="ChEBI" id="CHEBI:18420"/>
    </cofactor>
</comment>
<protein>
    <recommendedName>
        <fullName evidence="9">Selenoprotein O</fullName>
    </recommendedName>
</protein>
<keyword evidence="11" id="KW-1185">Reference proteome</keyword>
<keyword evidence="6" id="KW-0547">Nucleotide-binding</keyword>
<evidence type="ECO:0000256" key="5">
    <source>
        <dbReference type="ARBA" id="ARBA00022723"/>
    </source>
</evidence>
<proteinExistence type="inferred from homology"/>
<keyword evidence="3" id="KW-0808">Transferase</keyword>
<dbReference type="GO" id="GO:0005524">
    <property type="term" value="F:ATP binding"/>
    <property type="evidence" value="ECO:0007669"/>
    <property type="project" value="UniProtKB-KW"/>
</dbReference>
<keyword evidence="5" id="KW-0479">Metal-binding</keyword>
<keyword evidence="4" id="KW-0548">Nucleotidyltransferase</keyword>
<evidence type="ECO:0000256" key="7">
    <source>
        <dbReference type="ARBA" id="ARBA00022840"/>
    </source>
</evidence>
<dbReference type="Proteomes" id="UP000232323">
    <property type="component" value="Unassembled WGS sequence"/>
</dbReference>
<comment type="similarity">
    <text evidence="2">Belongs to the SELO family.</text>
</comment>
<accession>A0A250WYL8</accession>
<evidence type="ECO:0000256" key="2">
    <source>
        <dbReference type="ARBA" id="ARBA00009747"/>
    </source>
</evidence>
<sequence length="659" mass="74115">MTNHLIFDNQILRCLPFDEASKDVLESRLVRNACFCSVQLQPLESPIIISCSEESLELLDVTPEVVLSPSFASQMSGSSLIPSSQPAAHCYAGHQFGNFSGQLGDGAAMYLGEVINLRGQRWELQLKGAGRTPFSRAGDGRKVLRSSLREFLCSEAMYHLGIPTTRAATLVVSDTRVERDPFYDGKPVMERCAVVSRLAPTFLRFGSFEIFKEKDVYTGREGPSRGLEHELLPKMVNFTIQTYFPDIWTSHNGDQLIHTSNIQGIQDMYLDWFKEVLRRTASLAVGWQSVGFCHGVLNTDNMSIIGLTLDYGPFGFMERYSPDVVPNGSDDAGRYDFKGQREVCRWNCVKLGEALSPVLPERLTRGVLHEAYDDVYDRLYISLMRKKLGLLKRQEEEDLHLVTDILEAMHQTGSDFTNTFRQLSSIPLPSKNVSLTADSNGGPEAGSASTALLSTIMAHRATKEELVRMADSRMPSANLQMLMLLLHRDPALLHALGTNPQAIARDIERHKRAEEIASTCEDVRLEQDTRIWTSWLQKYEERLRREAEAGAINRERVQVMNATNPRFVLRNWLAQHAIDLAEKGDFMEVNRLLELLKSPFTEDDHDTVVEKADARIHPVLIAKPTWPEAEGYERTQGSSIRYDDLAPANKVCNLVTCSS</sequence>
<evidence type="ECO:0000256" key="8">
    <source>
        <dbReference type="ARBA" id="ARBA00022842"/>
    </source>
</evidence>